<sequence length="52" mass="5698">MDFTHTLDDSAILQYIPPISKESKKKPAKPFTIQEVIIAIKSKDNGSSPGPN</sequence>
<gene>
    <name evidence="1" type="ORF">PBRASI_LOCUS7459</name>
</gene>
<accession>A0A9N9CD24</accession>
<comment type="caution">
    <text evidence="1">The sequence shown here is derived from an EMBL/GenBank/DDBJ whole genome shotgun (WGS) entry which is preliminary data.</text>
</comment>
<feature type="non-terminal residue" evidence="1">
    <location>
        <position position="52"/>
    </location>
</feature>
<keyword evidence="2" id="KW-1185">Reference proteome</keyword>
<dbReference type="Proteomes" id="UP000789739">
    <property type="component" value="Unassembled WGS sequence"/>
</dbReference>
<proteinExistence type="predicted"/>
<reference evidence="1" key="1">
    <citation type="submission" date="2021-06" db="EMBL/GenBank/DDBJ databases">
        <authorList>
            <person name="Kallberg Y."/>
            <person name="Tangrot J."/>
            <person name="Rosling A."/>
        </authorList>
    </citation>
    <scope>NUCLEOTIDE SEQUENCE</scope>
    <source>
        <strain evidence="1">BR232B</strain>
    </source>
</reference>
<dbReference type="EMBL" id="CAJVPI010001149">
    <property type="protein sequence ID" value="CAG8597487.1"/>
    <property type="molecule type" value="Genomic_DNA"/>
</dbReference>
<organism evidence="1 2">
    <name type="scientific">Paraglomus brasilianum</name>
    <dbReference type="NCBI Taxonomy" id="144538"/>
    <lineage>
        <taxon>Eukaryota</taxon>
        <taxon>Fungi</taxon>
        <taxon>Fungi incertae sedis</taxon>
        <taxon>Mucoromycota</taxon>
        <taxon>Glomeromycotina</taxon>
        <taxon>Glomeromycetes</taxon>
        <taxon>Paraglomerales</taxon>
        <taxon>Paraglomeraceae</taxon>
        <taxon>Paraglomus</taxon>
    </lineage>
</organism>
<dbReference type="AlphaFoldDB" id="A0A9N9CD24"/>
<name>A0A9N9CD24_9GLOM</name>
<evidence type="ECO:0000313" key="1">
    <source>
        <dbReference type="EMBL" id="CAG8597487.1"/>
    </source>
</evidence>
<protein>
    <submittedName>
        <fullName evidence="1">1935_t:CDS:1</fullName>
    </submittedName>
</protein>
<evidence type="ECO:0000313" key="2">
    <source>
        <dbReference type="Proteomes" id="UP000789739"/>
    </source>
</evidence>